<proteinExistence type="predicted"/>
<sequence>MPLAGDAKIHYLGSAMCTNSPTQWYLVLKETTEWIAPYEFEGSSEDFEERFKQPTQPNLLSRVEGGVFKSIIEIAPSLQDSAPSEAALFRMRIICEVLKETTEWIDSYGSEARSEDFEE</sequence>
<evidence type="ECO:0000313" key="2">
    <source>
        <dbReference type="Proteomes" id="UP000054549"/>
    </source>
</evidence>
<dbReference type="EMBL" id="KN818227">
    <property type="protein sequence ID" value="KIL68681.1"/>
    <property type="molecule type" value="Genomic_DNA"/>
</dbReference>
<dbReference type="Proteomes" id="UP000054549">
    <property type="component" value="Unassembled WGS sequence"/>
</dbReference>
<protein>
    <submittedName>
        <fullName evidence="1">Uncharacterized protein</fullName>
    </submittedName>
</protein>
<dbReference type="InParanoid" id="A0A0C2XGW9"/>
<accession>A0A0C2XGW9</accession>
<name>A0A0C2XGW9_AMAMK</name>
<gene>
    <name evidence="1" type="ORF">M378DRAFT_8156</name>
</gene>
<keyword evidence="2" id="KW-1185">Reference proteome</keyword>
<reference evidence="1 2" key="1">
    <citation type="submission" date="2014-04" db="EMBL/GenBank/DDBJ databases">
        <title>Evolutionary Origins and Diversification of the Mycorrhizal Mutualists.</title>
        <authorList>
            <consortium name="DOE Joint Genome Institute"/>
            <consortium name="Mycorrhizal Genomics Consortium"/>
            <person name="Kohler A."/>
            <person name="Kuo A."/>
            <person name="Nagy L.G."/>
            <person name="Floudas D."/>
            <person name="Copeland A."/>
            <person name="Barry K.W."/>
            <person name="Cichocki N."/>
            <person name="Veneault-Fourrey C."/>
            <person name="LaButti K."/>
            <person name="Lindquist E.A."/>
            <person name="Lipzen A."/>
            <person name="Lundell T."/>
            <person name="Morin E."/>
            <person name="Murat C."/>
            <person name="Riley R."/>
            <person name="Ohm R."/>
            <person name="Sun H."/>
            <person name="Tunlid A."/>
            <person name="Henrissat B."/>
            <person name="Grigoriev I.V."/>
            <person name="Hibbett D.S."/>
            <person name="Martin F."/>
        </authorList>
    </citation>
    <scope>NUCLEOTIDE SEQUENCE [LARGE SCALE GENOMIC DNA]</scope>
    <source>
        <strain evidence="1 2">Koide BX008</strain>
    </source>
</reference>
<dbReference type="AlphaFoldDB" id="A0A0C2XGW9"/>
<dbReference type="HOGENOM" id="CLU_2060914_0_0_1"/>
<organism evidence="1 2">
    <name type="scientific">Amanita muscaria (strain Koide BX008)</name>
    <dbReference type="NCBI Taxonomy" id="946122"/>
    <lineage>
        <taxon>Eukaryota</taxon>
        <taxon>Fungi</taxon>
        <taxon>Dikarya</taxon>
        <taxon>Basidiomycota</taxon>
        <taxon>Agaricomycotina</taxon>
        <taxon>Agaricomycetes</taxon>
        <taxon>Agaricomycetidae</taxon>
        <taxon>Agaricales</taxon>
        <taxon>Pluteineae</taxon>
        <taxon>Amanitaceae</taxon>
        <taxon>Amanita</taxon>
    </lineage>
</organism>
<evidence type="ECO:0000313" key="1">
    <source>
        <dbReference type="EMBL" id="KIL68681.1"/>
    </source>
</evidence>